<gene>
    <name evidence="3" type="ORF">OSTLU_29499</name>
</gene>
<accession>A4SB62</accession>
<dbReference type="InterPro" id="IPR043143">
    <property type="entry name" value="Mal/L-sulf/L-lact_DH-like_NADP"/>
</dbReference>
<dbReference type="Proteomes" id="UP000001568">
    <property type="component" value="Chromosome 20"/>
</dbReference>
<dbReference type="OMA" id="TNTEPAM"/>
<organism evidence="3 4">
    <name type="scientific">Ostreococcus lucimarinus (strain CCE9901)</name>
    <dbReference type="NCBI Taxonomy" id="436017"/>
    <lineage>
        <taxon>Eukaryota</taxon>
        <taxon>Viridiplantae</taxon>
        <taxon>Chlorophyta</taxon>
        <taxon>Mamiellophyceae</taxon>
        <taxon>Mamiellales</taxon>
        <taxon>Bathycoccaceae</taxon>
        <taxon>Ostreococcus</taxon>
    </lineage>
</organism>
<name>A4SB62_OSTLU</name>
<dbReference type="InterPro" id="IPR036111">
    <property type="entry name" value="Mal/L-sulfo/L-lacto_DH-like_sf"/>
</dbReference>
<dbReference type="SUPFAM" id="SSF89733">
    <property type="entry name" value="L-sulfolactate dehydrogenase-like"/>
    <property type="match status" value="1"/>
</dbReference>
<sequence>MVPIEELKTTTTKAIRGIGYNEKDAKVILDVLMYAQLRGNNQGIIKVTTNGLAMAPDAEPMVVTHETKLSAAIDGKKTQGMLVLAEATRVAHEKAKEHGFGIVGTCNTSTSTGALGYYCKSVADQGMISICFAQSPEFVAPAGSSKAIFGTNPIGVGIPSSEGAMVLDMATSAYSWFGVLEAKTAGRELPDGAAQDKNGVLTKDPNEVLDGGAIRTFDGGYKSSNLALVIELLAGPLVGAAIEGKLAAKNWGNLIMVIDPKMLGQADFEKNAAFVMNRVRNAPKQPGVDAINLPGERGDAIAKANEAKGEIDVETNLWNNLKKAAEAFSG</sequence>
<dbReference type="KEGG" id="olu:OSTLU_29499"/>
<dbReference type="STRING" id="436017.A4SB62"/>
<protein>
    <recommendedName>
        <fullName evidence="5">Malate/L-lactate dehydrogenase</fullName>
    </recommendedName>
</protein>
<evidence type="ECO:0000256" key="2">
    <source>
        <dbReference type="ARBA" id="ARBA00023002"/>
    </source>
</evidence>
<dbReference type="OrthoDB" id="3512640at2759"/>
<dbReference type="Gramene" id="ABP00878">
    <property type="protein sequence ID" value="ABP00878"/>
    <property type="gene ID" value="OSTLU_29499"/>
</dbReference>
<dbReference type="InterPro" id="IPR003767">
    <property type="entry name" value="Malate/L-lactate_DH-like"/>
</dbReference>
<dbReference type="PANTHER" id="PTHR11091">
    <property type="entry name" value="OXIDOREDUCTASE-RELATED"/>
    <property type="match status" value="1"/>
</dbReference>
<reference evidence="3 4" key="1">
    <citation type="journal article" date="2007" name="Proc. Natl. Acad. Sci. U.S.A.">
        <title>The tiny eukaryote Ostreococcus provides genomic insights into the paradox of plankton speciation.</title>
        <authorList>
            <person name="Palenik B."/>
            <person name="Grimwood J."/>
            <person name="Aerts A."/>
            <person name="Rouze P."/>
            <person name="Salamov A."/>
            <person name="Putnam N."/>
            <person name="Dupont C."/>
            <person name="Jorgensen R."/>
            <person name="Derelle E."/>
            <person name="Rombauts S."/>
            <person name="Zhou K."/>
            <person name="Otillar R."/>
            <person name="Merchant S.S."/>
            <person name="Podell S."/>
            <person name="Gaasterland T."/>
            <person name="Napoli C."/>
            <person name="Gendler K."/>
            <person name="Manuell A."/>
            <person name="Tai V."/>
            <person name="Vallon O."/>
            <person name="Piganeau G."/>
            <person name="Jancek S."/>
            <person name="Heijde M."/>
            <person name="Jabbari K."/>
            <person name="Bowler C."/>
            <person name="Lohr M."/>
            <person name="Robbens S."/>
            <person name="Werner G."/>
            <person name="Dubchak I."/>
            <person name="Pazour G.J."/>
            <person name="Ren Q."/>
            <person name="Paulsen I."/>
            <person name="Delwiche C."/>
            <person name="Schmutz J."/>
            <person name="Rokhsar D."/>
            <person name="Van de Peer Y."/>
            <person name="Moreau H."/>
            <person name="Grigoriev I.V."/>
        </authorList>
    </citation>
    <scope>NUCLEOTIDE SEQUENCE [LARGE SCALE GENOMIC DNA]</scope>
    <source>
        <strain evidence="3 4">CCE9901</strain>
    </source>
</reference>
<dbReference type="Pfam" id="PF02615">
    <property type="entry name" value="Ldh_2"/>
    <property type="match status" value="1"/>
</dbReference>
<keyword evidence="2" id="KW-0560">Oxidoreductase</keyword>
<dbReference type="EMBL" id="CP000600">
    <property type="protein sequence ID" value="ABP00878.1"/>
    <property type="molecule type" value="Genomic_DNA"/>
</dbReference>
<dbReference type="InterPro" id="IPR043144">
    <property type="entry name" value="Mal/L-sulf/L-lact_DH-like_ah"/>
</dbReference>
<dbReference type="RefSeq" id="XP_001422561.1">
    <property type="nucleotide sequence ID" value="XM_001422524.1"/>
</dbReference>
<keyword evidence="4" id="KW-1185">Reference proteome</keyword>
<evidence type="ECO:0000313" key="3">
    <source>
        <dbReference type="EMBL" id="ABP00878.1"/>
    </source>
</evidence>
<evidence type="ECO:0000256" key="1">
    <source>
        <dbReference type="ARBA" id="ARBA00006056"/>
    </source>
</evidence>
<dbReference type="eggNOG" id="ENOG502QRW5">
    <property type="taxonomic scope" value="Eukaryota"/>
</dbReference>
<dbReference type="GO" id="GO:0016491">
    <property type="term" value="F:oxidoreductase activity"/>
    <property type="evidence" value="ECO:0007669"/>
    <property type="project" value="UniProtKB-KW"/>
</dbReference>
<evidence type="ECO:0000313" key="4">
    <source>
        <dbReference type="Proteomes" id="UP000001568"/>
    </source>
</evidence>
<dbReference type="Gene3D" id="1.10.1530.10">
    <property type="match status" value="1"/>
</dbReference>
<dbReference type="HOGENOM" id="CLU_040452_0_0_1"/>
<comment type="similarity">
    <text evidence="1">Belongs to the LDH2/MDH2 oxidoreductase family.</text>
</comment>
<dbReference type="Gene3D" id="3.30.1370.60">
    <property type="entry name" value="Hypothetical oxidoreductase yiak, domain 2"/>
    <property type="match status" value="1"/>
</dbReference>
<dbReference type="GeneID" id="5006778"/>
<evidence type="ECO:0008006" key="5">
    <source>
        <dbReference type="Google" id="ProtNLM"/>
    </source>
</evidence>
<dbReference type="PANTHER" id="PTHR11091:SF0">
    <property type="entry name" value="MALATE DEHYDROGENASE"/>
    <property type="match status" value="1"/>
</dbReference>
<dbReference type="AlphaFoldDB" id="A4SB62"/>
<proteinExistence type="inferred from homology"/>